<organism evidence="1 2">
    <name type="scientific">Oenococcus alcoholitolerans</name>
    <dbReference type="NCBI Taxonomy" id="931074"/>
    <lineage>
        <taxon>Bacteria</taxon>
        <taxon>Bacillati</taxon>
        <taxon>Bacillota</taxon>
        <taxon>Bacilli</taxon>
        <taxon>Lactobacillales</taxon>
        <taxon>Lactobacillaceae</taxon>
        <taxon>Oenococcus</taxon>
    </lineage>
</organism>
<dbReference type="Proteomes" id="UP000030023">
    <property type="component" value="Unassembled WGS sequence"/>
</dbReference>
<dbReference type="EMBL" id="AXCV01000022">
    <property type="protein sequence ID" value="KGO32418.1"/>
    <property type="molecule type" value="Genomic_DNA"/>
</dbReference>
<accession>A0ABR4XSE2</accession>
<evidence type="ECO:0008006" key="3">
    <source>
        <dbReference type="Google" id="ProtNLM"/>
    </source>
</evidence>
<evidence type="ECO:0000313" key="2">
    <source>
        <dbReference type="Proteomes" id="UP000030023"/>
    </source>
</evidence>
<keyword evidence="2" id="KW-1185">Reference proteome</keyword>
<protein>
    <recommendedName>
        <fullName evidence="3">Transposase</fullName>
    </recommendedName>
</protein>
<name>A0ABR4XSE2_9LACO</name>
<proteinExistence type="predicted"/>
<dbReference type="InterPro" id="IPR012337">
    <property type="entry name" value="RNaseH-like_sf"/>
</dbReference>
<dbReference type="SUPFAM" id="SSF53098">
    <property type="entry name" value="Ribonuclease H-like"/>
    <property type="match status" value="1"/>
</dbReference>
<evidence type="ECO:0000313" key="1">
    <source>
        <dbReference type="EMBL" id="KGO32418.1"/>
    </source>
</evidence>
<comment type="caution">
    <text evidence="1">The sequence shown here is derived from an EMBL/GenBank/DDBJ whole genome shotgun (WGS) entry which is preliminary data.</text>
</comment>
<gene>
    <name evidence="1" type="ORF">Q757_01090</name>
</gene>
<sequence>MLKRHNIAHSYSMLGHPYDNAKIESCHLLLKRGLIYQFRISSIVHLILDVAKYINLFDIERINVVNQKNKVA</sequence>
<reference evidence="1 2" key="1">
    <citation type="journal article" date="2014" name="Antonie Van Leeuwenhoek">
        <title>Oenococcus alcoholitolerans sp. nov., a lactic acid bacteria isolated from cachaca and ethanol fermentation processes.</title>
        <authorList>
            <person name="Badotti F."/>
            <person name="Moreira A.P."/>
            <person name="Tonon L.A."/>
            <person name="de Lucena B.T."/>
            <person name="Gomes Fde C."/>
            <person name="Kruger R."/>
            <person name="Thompson C.C."/>
            <person name="de Morais M.A.Jr."/>
            <person name="Rosa C.A."/>
            <person name="Thompson F.L."/>
        </authorList>
    </citation>
    <scope>NUCLEOTIDE SEQUENCE [LARGE SCALE GENOMIC DNA]</scope>
    <source>
        <strain evidence="1 2">UFRJ-M7.2.18</strain>
    </source>
</reference>